<dbReference type="EMBL" id="CADCVP010000214">
    <property type="protein sequence ID" value="CAA9503014.1"/>
    <property type="molecule type" value="Genomic_DNA"/>
</dbReference>
<dbReference type="GO" id="GO:0047004">
    <property type="term" value="F:UDP-N-acetylglucosamine 6-dehydrogenase activity"/>
    <property type="evidence" value="ECO:0007669"/>
    <property type="project" value="UniProtKB-EC"/>
</dbReference>
<sequence length="415" mass="44976">MSIGIVGLGYVGLPLAVGFAEAGEDVIGVDVDPAKVEGLAAGRSHVEDIPDERLAPLRERLTTTTSFDALHEAEAILICVPTPLNANREPDLGPLLSSARELARVVRAGQVILLESTTYPGTTRGDLVPILEESGLIAGRDFSVAFSPERVDPGRTDYTLRNTPKVLGGLTEECTRRASDIYGRVCDVLVPVSSPEEAEMSKLLENIFRSVNIALVNELAIVSDRMGIDIWEVIDAAATKPFGFMRFEPGPGMGGHCLPVDPFYLSWKAREFDMATEFIELAGKVNQHMPYYCLEKIERTLNDVSKPVRGTRVLILGVAYKPGVSDLRESPALKIIRLLRERGGEVAYHDPHVPVLDDFALSSVHLDDGLTSTDLAVIVTAHPGVDHDDIARRAPLTLDLRGATRDSGSATVKLL</sequence>
<comment type="similarity">
    <text evidence="3">Belongs to the UDP-glucose/GDP-mannose dehydrogenase family.</text>
</comment>
<proteinExistence type="inferred from homology"/>
<dbReference type="PANTHER" id="PTHR43491:SF1">
    <property type="entry name" value="UDP-N-ACETYL-D-MANNOSAMINE DEHYDROGENASE"/>
    <property type="match status" value="1"/>
</dbReference>
<dbReference type="SUPFAM" id="SSF48179">
    <property type="entry name" value="6-phosphogluconate dehydrogenase C-terminal domain-like"/>
    <property type="match status" value="1"/>
</dbReference>
<accession>A0A6J4SR44</accession>
<reference evidence="5" key="1">
    <citation type="submission" date="2020-02" db="EMBL/GenBank/DDBJ databases">
        <authorList>
            <person name="Meier V. D."/>
        </authorList>
    </citation>
    <scope>NUCLEOTIDE SEQUENCE</scope>
    <source>
        <strain evidence="5">AVDCRST_MAG69</strain>
    </source>
</reference>
<dbReference type="InterPro" id="IPR014027">
    <property type="entry name" value="UDP-Glc/GDP-Man_DH_C"/>
</dbReference>
<evidence type="ECO:0000313" key="5">
    <source>
        <dbReference type="EMBL" id="CAA9503014.1"/>
    </source>
</evidence>
<dbReference type="AlphaFoldDB" id="A0A6J4SR44"/>
<dbReference type="PIRSF" id="PIRSF000124">
    <property type="entry name" value="UDPglc_GDPman_dh"/>
    <property type="match status" value="1"/>
</dbReference>
<dbReference type="InterPro" id="IPR036291">
    <property type="entry name" value="NAD(P)-bd_dom_sf"/>
</dbReference>
<organism evidence="5">
    <name type="scientific">uncultured Solirubrobacteraceae bacterium</name>
    <dbReference type="NCBI Taxonomy" id="1162706"/>
    <lineage>
        <taxon>Bacteria</taxon>
        <taxon>Bacillati</taxon>
        <taxon>Actinomycetota</taxon>
        <taxon>Thermoleophilia</taxon>
        <taxon>Solirubrobacterales</taxon>
        <taxon>Solirubrobacteraceae</taxon>
        <taxon>environmental samples</taxon>
    </lineage>
</organism>
<dbReference type="SUPFAM" id="SSF51735">
    <property type="entry name" value="NAD(P)-binding Rossmann-fold domains"/>
    <property type="match status" value="1"/>
</dbReference>
<dbReference type="Gene3D" id="3.40.50.720">
    <property type="entry name" value="NAD(P)-binding Rossmann-like Domain"/>
    <property type="match status" value="2"/>
</dbReference>
<dbReference type="InterPro" id="IPR001732">
    <property type="entry name" value="UDP-Glc/GDP-Man_DH_N"/>
</dbReference>
<protein>
    <submittedName>
        <fullName evidence="5">UDP-N-acetyl-D-glucosamine 6-dehydrogenase</fullName>
        <ecNumber evidence="5">1.1.1.136</ecNumber>
    </submittedName>
</protein>
<dbReference type="InterPro" id="IPR036220">
    <property type="entry name" value="UDP-Glc/GDP-Man_DH_C_sf"/>
</dbReference>
<evidence type="ECO:0000259" key="4">
    <source>
        <dbReference type="SMART" id="SM00984"/>
    </source>
</evidence>
<dbReference type="PANTHER" id="PTHR43491">
    <property type="entry name" value="UDP-N-ACETYL-D-MANNOSAMINE DEHYDROGENASE"/>
    <property type="match status" value="1"/>
</dbReference>
<dbReference type="PIRSF" id="PIRSF500136">
    <property type="entry name" value="UDP_ManNAc_DH"/>
    <property type="match status" value="1"/>
</dbReference>
<dbReference type="GO" id="GO:0051287">
    <property type="term" value="F:NAD binding"/>
    <property type="evidence" value="ECO:0007669"/>
    <property type="project" value="InterPro"/>
</dbReference>
<dbReference type="Pfam" id="PF03721">
    <property type="entry name" value="UDPG_MGDP_dh_N"/>
    <property type="match status" value="1"/>
</dbReference>
<name>A0A6J4SR44_9ACTN</name>
<dbReference type="InterPro" id="IPR014026">
    <property type="entry name" value="UDP-Glc/GDP-Man_DH_dimer"/>
</dbReference>
<evidence type="ECO:0000256" key="2">
    <source>
        <dbReference type="ARBA" id="ARBA00023027"/>
    </source>
</evidence>
<keyword evidence="2" id="KW-0520">NAD</keyword>
<dbReference type="InterPro" id="IPR028359">
    <property type="entry name" value="UDP_ManNAc/GlcNAc_DH"/>
</dbReference>
<dbReference type="SMART" id="SM00984">
    <property type="entry name" value="UDPG_MGDP_dh_C"/>
    <property type="match status" value="1"/>
</dbReference>
<dbReference type="GO" id="GO:0000271">
    <property type="term" value="P:polysaccharide biosynthetic process"/>
    <property type="evidence" value="ECO:0007669"/>
    <property type="project" value="InterPro"/>
</dbReference>
<dbReference type="Pfam" id="PF03720">
    <property type="entry name" value="UDPG_MGDP_dh_C"/>
    <property type="match status" value="1"/>
</dbReference>
<dbReference type="Pfam" id="PF00984">
    <property type="entry name" value="UDPG_MGDP_dh"/>
    <property type="match status" value="1"/>
</dbReference>
<dbReference type="SUPFAM" id="SSF52413">
    <property type="entry name" value="UDP-glucose/GDP-mannose dehydrogenase C-terminal domain"/>
    <property type="match status" value="1"/>
</dbReference>
<dbReference type="EC" id="1.1.1.136" evidence="5"/>
<dbReference type="InterPro" id="IPR008927">
    <property type="entry name" value="6-PGluconate_DH-like_C_sf"/>
</dbReference>
<feature type="domain" description="UDP-glucose/GDP-mannose dehydrogenase C-terminal" evidence="4">
    <location>
        <begin position="314"/>
        <end position="406"/>
    </location>
</feature>
<evidence type="ECO:0000256" key="3">
    <source>
        <dbReference type="PIRNR" id="PIRNR000124"/>
    </source>
</evidence>
<evidence type="ECO:0000256" key="1">
    <source>
        <dbReference type="ARBA" id="ARBA00023002"/>
    </source>
</evidence>
<dbReference type="NCBIfam" id="TIGR03026">
    <property type="entry name" value="NDP-sugDHase"/>
    <property type="match status" value="1"/>
</dbReference>
<keyword evidence="1 5" id="KW-0560">Oxidoreductase</keyword>
<dbReference type="GO" id="GO:0016628">
    <property type="term" value="F:oxidoreductase activity, acting on the CH-CH group of donors, NAD or NADP as acceptor"/>
    <property type="evidence" value="ECO:0007669"/>
    <property type="project" value="InterPro"/>
</dbReference>
<dbReference type="InterPro" id="IPR017476">
    <property type="entry name" value="UDP-Glc/GDP-Man"/>
</dbReference>
<gene>
    <name evidence="5" type="ORF">AVDCRST_MAG69-2004</name>
</gene>